<dbReference type="SUPFAM" id="SSF109604">
    <property type="entry name" value="HD-domain/PDEase-like"/>
    <property type="match status" value="2"/>
</dbReference>
<gene>
    <name evidence="2" type="ORF">HMPREF9726_00097</name>
</gene>
<dbReference type="GeneID" id="2741053"/>
<sequence length="398" mass="46813">MIFTTKTVLKLFEAFSIQRWNDLIRPFEIVEMDKTAEKTFLAYIIGKYEEKKGKKIDWDRIIDGSVFDILRKIALCDIKAPVQRRIRKEYPEEYKKINEWIFEKYNDIFPDGEFKAKFHSYLFEEPDKDDITWKVSRAAHKYSTIREFEMLKPVNEAFRLTEIDGFLKEEICEFMDLTGIQLLLANQNPHKLITEIEKLRFQIRWNQTPRVPPTTVLGHSFYVAALTLLMCYDLNINNERRYNNFFSALFHDLPEAVTRDIISPVKQATDHLPAVVKEIEDRIVKDELLPLMDESFIDEVMYYISDEFENRVIVNKQVKIVSFEELSQKYADKEFKATDGRLVRVADQIAAFVEAESSIKYGITSKHLEEGRKNILGAYPVGTKINNLSTDVFFNAYR</sequence>
<dbReference type="Gene3D" id="1.10.3210.10">
    <property type="entry name" value="Hypothetical protein af1432"/>
    <property type="match status" value="2"/>
</dbReference>
<dbReference type="InterPro" id="IPR006674">
    <property type="entry name" value="HD_domain"/>
</dbReference>
<dbReference type="RefSeq" id="WP_002671534.1">
    <property type="nucleotide sequence ID" value="NZ_CM001795.1"/>
</dbReference>
<accession>A0A0E2E7S5</accession>
<name>A0A0E2E7S5_TREDN</name>
<dbReference type="AlphaFoldDB" id="A0A0E2E7S5"/>
<dbReference type="PATRIC" id="fig|999432.5.peg.101"/>
<reference evidence="2" key="1">
    <citation type="submission" date="2012-01" db="EMBL/GenBank/DDBJ databases">
        <title>The Genome Sequence of Treponema denticola H-22.</title>
        <authorList>
            <consortium name="The Broad Institute Genome Sequencing Platform"/>
            <person name="Earl A."/>
            <person name="Ward D."/>
            <person name="Feldgarden M."/>
            <person name="Gevers D."/>
            <person name="Blanton J.M."/>
            <person name="Fenno C.J."/>
            <person name="Baranova O.V."/>
            <person name="Mathney J."/>
            <person name="Dewhirst F.E."/>
            <person name="Izard J."/>
            <person name="Young S.K."/>
            <person name="Zeng Q."/>
            <person name="Gargeya S."/>
            <person name="Fitzgerald M."/>
            <person name="Haas B."/>
            <person name="Abouelleil A."/>
            <person name="Alvarado L."/>
            <person name="Arachchi H.M."/>
            <person name="Berlin A."/>
            <person name="Chapman S.B."/>
            <person name="Gearin G."/>
            <person name="Goldberg J."/>
            <person name="Griggs A."/>
            <person name="Gujja S."/>
            <person name="Hansen M."/>
            <person name="Heiman D."/>
            <person name="Howarth C."/>
            <person name="Larimer J."/>
            <person name="Lui A."/>
            <person name="MacDonald P.J.P."/>
            <person name="McCowen C."/>
            <person name="Montmayeur A."/>
            <person name="Murphy C."/>
            <person name="Neiman D."/>
            <person name="Pearson M."/>
            <person name="Priest M."/>
            <person name="Roberts A."/>
            <person name="Saif S."/>
            <person name="Shea T."/>
            <person name="Sisk P."/>
            <person name="Stolte C."/>
            <person name="Sykes S."/>
            <person name="Wortman J."/>
            <person name="Nusbaum C."/>
            <person name="Birren B."/>
        </authorList>
    </citation>
    <scope>NUCLEOTIDE SEQUENCE [LARGE SCALE GENOMIC DNA]</scope>
    <source>
        <strain evidence="2">H-22</strain>
    </source>
</reference>
<organism evidence="2">
    <name type="scientific">Treponema denticola H-22</name>
    <dbReference type="NCBI Taxonomy" id="999432"/>
    <lineage>
        <taxon>Bacteria</taxon>
        <taxon>Pseudomonadati</taxon>
        <taxon>Spirochaetota</taxon>
        <taxon>Spirochaetia</taxon>
        <taxon>Spirochaetales</taxon>
        <taxon>Treponemataceae</taxon>
        <taxon>Treponema</taxon>
    </lineage>
</organism>
<evidence type="ECO:0000313" key="2">
    <source>
        <dbReference type="EMBL" id="EMB35905.1"/>
    </source>
</evidence>
<dbReference type="EMBL" id="AGDV01000001">
    <property type="protein sequence ID" value="EMB35905.1"/>
    <property type="molecule type" value="Genomic_DNA"/>
</dbReference>
<protein>
    <recommendedName>
        <fullName evidence="1">HD domain-containing protein</fullName>
    </recommendedName>
</protein>
<evidence type="ECO:0000259" key="1">
    <source>
        <dbReference type="Pfam" id="PF13023"/>
    </source>
</evidence>
<dbReference type="Proteomes" id="UP000011705">
    <property type="component" value="Chromosome"/>
</dbReference>
<comment type="caution">
    <text evidence="2">The sequence shown here is derived from an EMBL/GenBank/DDBJ whole genome shotgun (WGS) entry which is preliminary data.</text>
</comment>
<dbReference type="Pfam" id="PF13023">
    <property type="entry name" value="HD_3"/>
    <property type="match status" value="1"/>
</dbReference>
<feature type="domain" description="HD" evidence="1">
    <location>
        <begin position="196"/>
        <end position="374"/>
    </location>
</feature>
<dbReference type="HOGENOM" id="CLU_672030_0_0_12"/>
<proteinExistence type="predicted"/>